<feature type="transmembrane region" description="Helical" evidence="1">
    <location>
        <begin position="77"/>
        <end position="98"/>
    </location>
</feature>
<protein>
    <submittedName>
        <fullName evidence="2">Uncharacterized protein</fullName>
    </submittedName>
</protein>
<dbReference type="EMBL" id="JACJQY010000031">
    <property type="protein sequence ID" value="MBD2318583.1"/>
    <property type="molecule type" value="Genomic_DNA"/>
</dbReference>
<dbReference type="RefSeq" id="WP_190579703.1">
    <property type="nucleotide sequence ID" value="NZ_CAWPQU010000025.1"/>
</dbReference>
<comment type="caution">
    <text evidence="2">The sequence shown here is derived from an EMBL/GenBank/DDBJ whole genome shotgun (WGS) entry which is preliminary data.</text>
</comment>
<sequence>MSHILRCTQCGSTAKEIFDCPSRELGHCPFIELNKVKRLLSFTKPKRENNIFNFFILLGVISLNFYLISIWNTLPLTTIWVTILGLLGVVFVITLTLIEKVRLYNSGIGLRLEITRFIGIYLSCKWSSRGKVLSIHFKLNQNFALPLSVVGLAAISRDFGTNFQTDLRVSMEECVTIVKFALIALIINENIEIYQYDNNYSDEIYYFVVGRNNAPAKGNLESELFRIVKLWHNRAIMESWSWTDGPTIYDLVSSVFSQAEGISYPDKWLQTDRGSYKKWLIENIYLNAVNLGLGKIEYPSFFGVPVAQGLIFLKWDKNQVIKVQQSLQVANDLSKQLAMINHDFYQELDRNILIAIESREHKDDN</sequence>
<organism evidence="2 3">
    <name type="scientific">Phormidium tenue FACHB-1050</name>
    <dbReference type="NCBI Taxonomy" id="2692857"/>
    <lineage>
        <taxon>Bacteria</taxon>
        <taxon>Bacillati</taxon>
        <taxon>Cyanobacteriota</taxon>
        <taxon>Cyanophyceae</taxon>
        <taxon>Oscillatoriophycideae</taxon>
        <taxon>Oscillatoriales</taxon>
        <taxon>Oscillatoriaceae</taxon>
        <taxon>Phormidium</taxon>
    </lineage>
</organism>
<accession>A0ABR8CE56</accession>
<dbReference type="Proteomes" id="UP000618445">
    <property type="component" value="Unassembled WGS sequence"/>
</dbReference>
<keyword evidence="1" id="KW-1133">Transmembrane helix</keyword>
<evidence type="ECO:0000313" key="2">
    <source>
        <dbReference type="EMBL" id="MBD2318583.1"/>
    </source>
</evidence>
<keyword evidence="1" id="KW-0472">Membrane</keyword>
<proteinExistence type="predicted"/>
<name>A0ABR8CE56_9CYAN</name>
<reference evidence="2 3" key="1">
    <citation type="journal article" date="2020" name="ISME J.">
        <title>Comparative genomics reveals insights into cyanobacterial evolution and habitat adaptation.</title>
        <authorList>
            <person name="Chen M.Y."/>
            <person name="Teng W.K."/>
            <person name="Zhao L."/>
            <person name="Hu C.X."/>
            <person name="Zhou Y.K."/>
            <person name="Han B.P."/>
            <person name="Song L.R."/>
            <person name="Shu W.S."/>
        </authorList>
    </citation>
    <scope>NUCLEOTIDE SEQUENCE [LARGE SCALE GENOMIC DNA]</scope>
    <source>
        <strain evidence="2 3">FACHB-1050</strain>
    </source>
</reference>
<gene>
    <name evidence="2" type="ORF">H6G05_17220</name>
</gene>
<evidence type="ECO:0000313" key="3">
    <source>
        <dbReference type="Proteomes" id="UP000618445"/>
    </source>
</evidence>
<keyword evidence="3" id="KW-1185">Reference proteome</keyword>
<evidence type="ECO:0000256" key="1">
    <source>
        <dbReference type="SAM" id="Phobius"/>
    </source>
</evidence>
<keyword evidence="1" id="KW-0812">Transmembrane</keyword>
<feature type="transmembrane region" description="Helical" evidence="1">
    <location>
        <begin position="51"/>
        <end position="71"/>
    </location>
</feature>